<gene>
    <name evidence="1" type="ORF">ElyMa_003194900</name>
</gene>
<comment type="caution">
    <text evidence="1">The sequence shown here is derived from an EMBL/GenBank/DDBJ whole genome shotgun (WGS) entry which is preliminary data.</text>
</comment>
<sequence length="126" mass="14795">MWESLRACFEITDWTVFTDTATDVDELADVVSSYINLCVDSNVTTKTVKVYPNNKPWVTSDIRKSLKKKKTAFNNKNEDELKAVQRELKNVLRKGREDYRKKVEEKFKTNDMKSVWEGMRMMTVSE</sequence>
<keyword evidence="2" id="KW-1185">Reference proteome</keyword>
<dbReference type="Proteomes" id="UP000762676">
    <property type="component" value="Unassembled WGS sequence"/>
</dbReference>
<evidence type="ECO:0000313" key="1">
    <source>
        <dbReference type="EMBL" id="GFS15725.1"/>
    </source>
</evidence>
<name>A0AAV4J1F5_9GAST</name>
<proteinExistence type="predicted"/>
<organism evidence="1 2">
    <name type="scientific">Elysia marginata</name>
    <dbReference type="NCBI Taxonomy" id="1093978"/>
    <lineage>
        <taxon>Eukaryota</taxon>
        <taxon>Metazoa</taxon>
        <taxon>Spiralia</taxon>
        <taxon>Lophotrochozoa</taxon>
        <taxon>Mollusca</taxon>
        <taxon>Gastropoda</taxon>
        <taxon>Heterobranchia</taxon>
        <taxon>Euthyneura</taxon>
        <taxon>Panpulmonata</taxon>
        <taxon>Sacoglossa</taxon>
        <taxon>Placobranchoidea</taxon>
        <taxon>Plakobranchidae</taxon>
        <taxon>Elysia</taxon>
    </lineage>
</organism>
<protein>
    <submittedName>
        <fullName evidence="1">Uncharacterized protein</fullName>
    </submittedName>
</protein>
<dbReference type="AlphaFoldDB" id="A0AAV4J1F5"/>
<dbReference type="EMBL" id="BMAT01006594">
    <property type="protein sequence ID" value="GFS15725.1"/>
    <property type="molecule type" value="Genomic_DNA"/>
</dbReference>
<reference evidence="1 2" key="1">
    <citation type="journal article" date="2021" name="Elife">
        <title>Chloroplast acquisition without the gene transfer in kleptoplastic sea slugs, Plakobranchus ocellatus.</title>
        <authorList>
            <person name="Maeda T."/>
            <person name="Takahashi S."/>
            <person name="Yoshida T."/>
            <person name="Shimamura S."/>
            <person name="Takaki Y."/>
            <person name="Nagai Y."/>
            <person name="Toyoda A."/>
            <person name="Suzuki Y."/>
            <person name="Arimoto A."/>
            <person name="Ishii H."/>
            <person name="Satoh N."/>
            <person name="Nishiyama T."/>
            <person name="Hasebe M."/>
            <person name="Maruyama T."/>
            <person name="Minagawa J."/>
            <person name="Obokata J."/>
            <person name="Shigenobu S."/>
        </authorList>
    </citation>
    <scope>NUCLEOTIDE SEQUENCE [LARGE SCALE GENOMIC DNA]</scope>
</reference>
<evidence type="ECO:0000313" key="2">
    <source>
        <dbReference type="Proteomes" id="UP000762676"/>
    </source>
</evidence>
<accession>A0AAV4J1F5</accession>
<dbReference type="PANTHER" id="PTHR47510">
    <property type="entry name" value="REVERSE TRANSCRIPTASE DOMAIN-CONTAINING PROTEIN"/>
    <property type="match status" value="1"/>
</dbReference>
<dbReference type="PANTHER" id="PTHR47510:SF3">
    <property type="entry name" value="ENDO_EXONUCLEASE_PHOSPHATASE DOMAIN-CONTAINING PROTEIN"/>
    <property type="match status" value="1"/>
</dbReference>